<proteinExistence type="predicted"/>
<reference evidence="3" key="1">
    <citation type="submission" date="2016-06" db="EMBL/GenBank/DDBJ databases">
        <title>First high quality genome sequence of Plasmodium coatneyi using continuous long reads from single molecule, real-time sequencing.</title>
        <authorList>
            <person name="Chien J.-T."/>
            <person name="Pakala S.B."/>
            <person name="Geraldo J.A."/>
            <person name="Lapp S.A."/>
            <person name="Barnwell J.W."/>
            <person name="Kissinger J.C."/>
            <person name="Galinski M.R."/>
            <person name="Humphrey J.C."/>
        </authorList>
    </citation>
    <scope>NUCLEOTIDE SEQUENCE [LARGE SCALE GENOMIC DNA]</scope>
    <source>
        <strain evidence="3">Hackeri</strain>
    </source>
</reference>
<dbReference type="AlphaFoldDB" id="A0A1B1E716"/>
<accession>A0A1B1E716</accession>
<feature type="coiled-coil region" evidence="1">
    <location>
        <begin position="98"/>
        <end position="177"/>
    </location>
</feature>
<evidence type="ECO:0000313" key="3">
    <source>
        <dbReference type="Proteomes" id="UP000092716"/>
    </source>
</evidence>
<protein>
    <submittedName>
        <fullName evidence="2">Uncharacterized protein</fullName>
    </submittedName>
</protein>
<dbReference type="OrthoDB" id="392343at2759"/>
<keyword evidence="1" id="KW-0175">Coiled coil</keyword>
<dbReference type="KEGG" id="pcot:PCOAH_00054900"/>
<sequence length="703" mass="84521">MSVEICSNYLHNIYLEFSLFNNFLKDLNQRIKSGNNDKYTPIYDSCIENAYNIQNRFHAWNNEEEDIDEKFIEYFSQNFIINIKAFLRTNFCSIDENLDNLKNRNKKLIEKLKVDLENAENQENYIYELEKSLKCEKEKNRNAHNLQEKINNLVNQNEKLKNKNEQLEMSSWKQQEENSKIKVELKKFLSLKEKKKYIDNDRRSYNRLNKTMSTLFKRINNNIRRRKENTLFLGKCRSYSTSFLHTFNSIMLNEEDLIGEKNEHTGKFGHEAGNYAQQNDIQQNRDLQNGILHNCSQKNVALQSGALQNVGLRHNAQQNDVTMSDHFGHEPSADIKRRKKQIRLGHDVYPSTHEMVNHMINSSNFFFRGDERGLCRNELNCYNFHEKDNYKITGQGENIYTNIESVDDKNMERKCHKWNKFFKNSHMMKRIFTHNDYYKDGRNTLSCCSNTLLIDIRKALRSNRTFLINSILKKRTYRVKKRKRRKLRTFLKENEVNKFILYSVSTLQFIFLLYICKYNFKEHAQEGDDRLRAIRNMIMEDYRSTIGNFYEHIKKDIKIVIEGDGNINVDLFSNYFKNMIKEIHDEKNNVKKKKIDKITRKYLRKIDSYRLRERDFFEDEGIVEKKNSKYLNRSLNKYDSFDLRKIIKNNYEQCEFSSDNEEEEGPFSFYQNRNIRIIDRLKDLKNNISFFKFYDLIDFPSKS</sequence>
<keyword evidence="3" id="KW-1185">Reference proteome</keyword>
<evidence type="ECO:0000313" key="2">
    <source>
        <dbReference type="EMBL" id="ANQ10822.1"/>
    </source>
</evidence>
<gene>
    <name evidence="2" type="ORF">PCOAH_00054900</name>
</gene>
<organism evidence="2 3">
    <name type="scientific">Plasmodium coatneyi</name>
    <dbReference type="NCBI Taxonomy" id="208452"/>
    <lineage>
        <taxon>Eukaryota</taxon>
        <taxon>Sar</taxon>
        <taxon>Alveolata</taxon>
        <taxon>Apicomplexa</taxon>
        <taxon>Aconoidasida</taxon>
        <taxon>Haemosporida</taxon>
        <taxon>Plasmodiidae</taxon>
        <taxon>Plasmodium</taxon>
    </lineage>
</organism>
<dbReference type="EMBL" id="CP016252">
    <property type="protein sequence ID" value="ANQ10822.1"/>
    <property type="molecule type" value="Genomic_DNA"/>
</dbReference>
<name>A0A1B1E716_9APIC</name>
<dbReference type="VEuPathDB" id="PlasmoDB:PCOAH_00054900"/>
<dbReference type="GeneID" id="30912224"/>
<dbReference type="Proteomes" id="UP000092716">
    <property type="component" value="Chromosome 14"/>
</dbReference>
<dbReference type="RefSeq" id="XP_019917517.1">
    <property type="nucleotide sequence ID" value="XM_020062270.1"/>
</dbReference>
<evidence type="ECO:0000256" key="1">
    <source>
        <dbReference type="SAM" id="Coils"/>
    </source>
</evidence>